<dbReference type="EMBL" id="GU474855">
    <property type="protein sequence ID" value="ADI17169.1"/>
    <property type="molecule type" value="Genomic_DNA"/>
</dbReference>
<protein>
    <submittedName>
        <fullName evidence="2">Uncharacterized protein</fullName>
    </submittedName>
</protein>
<dbReference type="AlphaFoldDB" id="E0XRX8"/>
<evidence type="ECO:0000313" key="2">
    <source>
        <dbReference type="EMBL" id="ADI17169.1"/>
    </source>
</evidence>
<keyword evidence="1" id="KW-0472">Membrane</keyword>
<name>E0XRX8_9GAMM</name>
<feature type="transmembrane region" description="Helical" evidence="1">
    <location>
        <begin position="22"/>
        <end position="43"/>
    </location>
</feature>
<keyword evidence="1" id="KW-1133">Transmembrane helix</keyword>
<accession>E0XRX8</accession>
<reference evidence="2" key="1">
    <citation type="journal article" date="2011" name="Environ. Microbiol.">
        <title>Time-series analyses of Monterey Bay coastal microbial picoplankton using a 'genome proxy' microarray.</title>
        <authorList>
            <person name="Rich V.I."/>
            <person name="Pham V.D."/>
            <person name="Eppley J."/>
            <person name="Shi Y."/>
            <person name="DeLong E.F."/>
        </authorList>
    </citation>
    <scope>NUCLEOTIDE SEQUENCE</scope>
</reference>
<sequence>MSPKNDVVYQVVARPSGRKGKLALLALLSVFLVFALGLIAGQWNANVVILKSIELTSINAALESEKVSLQSRLEESDLLLEVNETAIAQLRNRLDGVLLEKNDLEYALTFYKNLIEDSVGKGPVEMFEFKAFATEAEDVYEFSILLGQDVQAAKIISGEVELSIIGPSGDRDPIEFTTENSVMGFPLTYKFKYFQDLAGKIRLPVDFQPERAAIVVRSAGGRPLVERELDWRLDS</sequence>
<evidence type="ECO:0000256" key="1">
    <source>
        <dbReference type="SAM" id="Phobius"/>
    </source>
</evidence>
<proteinExistence type="predicted"/>
<dbReference type="InterPro" id="IPR046703">
    <property type="entry name" value="DUF6776"/>
</dbReference>
<organism evidence="2">
    <name type="scientific">uncultured gamma proteobacterium HF0070_08D07</name>
    <dbReference type="NCBI Taxonomy" id="710983"/>
    <lineage>
        <taxon>Bacteria</taxon>
        <taxon>Pseudomonadati</taxon>
        <taxon>Pseudomonadota</taxon>
        <taxon>Gammaproteobacteria</taxon>
        <taxon>environmental samples</taxon>
    </lineage>
</organism>
<keyword evidence="1" id="KW-0812">Transmembrane</keyword>
<dbReference type="Pfam" id="PF20567">
    <property type="entry name" value="DUF6776"/>
    <property type="match status" value="1"/>
</dbReference>